<dbReference type="SUPFAM" id="SSF46785">
    <property type="entry name" value="Winged helix' DNA-binding domain"/>
    <property type="match status" value="1"/>
</dbReference>
<organism evidence="2 3">
    <name type="scientific">Rhizobium herbae</name>
    <dbReference type="NCBI Taxonomy" id="508661"/>
    <lineage>
        <taxon>Bacteria</taxon>
        <taxon>Pseudomonadati</taxon>
        <taxon>Pseudomonadota</taxon>
        <taxon>Alphaproteobacteria</taxon>
        <taxon>Hyphomicrobiales</taxon>
        <taxon>Rhizobiaceae</taxon>
        <taxon>Rhizobium/Agrobacterium group</taxon>
        <taxon>Rhizobium</taxon>
    </lineage>
</organism>
<dbReference type="InterPro" id="IPR000835">
    <property type="entry name" value="HTH_MarR-typ"/>
</dbReference>
<evidence type="ECO:0000313" key="2">
    <source>
        <dbReference type="EMBL" id="MBP1859108.1"/>
    </source>
</evidence>
<accession>A0ABS4EMC5</accession>
<reference evidence="2 3" key="1">
    <citation type="submission" date="2021-03" db="EMBL/GenBank/DDBJ databases">
        <title>Genomic Encyclopedia of Type Strains, Phase IV (KMG-IV): sequencing the most valuable type-strain genomes for metagenomic binning, comparative biology and taxonomic classification.</title>
        <authorList>
            <person name="Goeker M."/>
        </authorList>
    </citation>
    <scope>NUCLEOTIDE SEQUENCE [LARGE SCALE GENOMIC DNA]</scope>
    <source>
        <strain evidence="2 3">DSM 26427</strain>
    </source>
</reference>
<comment type="caution">
    <text evidence="2">The sequence shown here is derived from an EMBL/GenBank/DDBJ whole genome shotgun (WGS) entry which is preliminary data.</text>
</comment>
<dbReference type="Gene3D" id="1.10.10.10">
    <property type="entry name" value="Winged helix-like DNA-binding domain superfamily/Winged helix DNA-binding domain"/>
    <property type="match status" value="1"/>
</dbReference>
<keyword evidence="2" id="KW-0238">DNA-binding</keyword>
<dbReference type="InterPro" id="IPR036390">
    <property type="entry name" value="WH_DNA-bd_sf"/>
</dbReference>
<dbReference type="InterPro" id="IPR036388">
    <property type="entry name" value="WH-like_DNA-bd_sf"/>
</dbReference>
<name>A0ABS4EMC5_9HYPH</name>
<dbReference type="GO" id="GO:0003677">
    <property type="term" value="F:DNA binding"/>
    <property type="evidence" value="ECO:0007669"/>
    <property type="project" value="UniProtKB-KW"/>
</dbReference>
<evidence type="ECO:0000259" key="1">
    <source>
        <dbReference type="PROSITE" id="PS50995"/>
    </source>
</evidence>
<keyword evidence="3" id="KW-1185">Reference proteome</keyword>
<dbReference type="Proteomes" id="UP000823786">
    <property type="component" value="Unassembled WGS sequence"/>
</dbReference>
<dbReference type="PANTHER" id="PTHR33164:SF99">
    <property type="entry name" value="MARR FAMILY REGULATORY PROTEIN"/>
    <property type="match status" value="1"/>
</dbReference>
<dbReference type="EMBL" id="JAGGJV010000004">
    <property type="protein sequence ID" value="MBP1859108.1"/>
    <property type="molecule type" value="Genomic_DNA"/>
</dbReference>
<gene>
    <name evidence="2" type="ORF">J2Z75_002620</name>
</gene>
<evidence type="ECO:0000313" key="3">
    <source>
        <dbReference type="Proteomes" id="UP000823786"/>
    </source>
</evidence>
<dbReference type="InterPro" id="IPR039422">
    <property type="entry name" value="MarR/SlyA-like"/>
</dbReference>
<feature type="domain" description="HTH marR-type" evidence="1">
    <location>
        <begin position="13"/>
        <end position="144"/>
    </location>
</feature>
<dbReference type="PRINTS" id="PR00598">
    <property type="entry name" value="HTHMARR"/>
</dbReference>
<sequence>MKKPDRTDAGDAFALFSISVIRLAQHLTAAGDALAKPAGQSSARWQVLAAASHASMSVAEIGRVLGLARQGVQRIADILETEGLVRYEDNPAHQRAKLLVLTPEGQAILNDIQTRQAEWADALGAEIGETDLRTTTAILARILDELSKPKSPAR</sequence>
<dbReference type="SMART" id="SM00347">
    <property type="entry name" value="HTH_MARR"/>
    <property type="match status" value="1"/>
</dbReference>
<dbReference type="PROSITE" id="PS50995">
    <property type="entry name" value="HTH_MARR_2"/>
    <property type="match status" value="1"/>
</dbReference>
<dbReference type="RefSeq" id="WP_209852889.1">
    <property type="nucleotide sequence ID" value="NZ_JAGGJV010000004.1"/>
</dbReference>
<dbReference type="PANTHER" id="PTHR33164">
    <property type="entry name" value="TRANSCRIPTIONAL REGULATOR, MARR FAMILY"/>
    <property type="match status" value="1"/>
</dbReference>
<proteinExistence type="predicted"/>
<dbReference type="Pfam" id="PF12802">
    <property type="entry name" value="MarR_2"/>
    <property type="match status" value="1"/>
</dbReference>
<protein>
    <submittedName>
        <fullName evidence="2">DNA-binding MarR family transcriptional regulator</fullName>
    </submittedName>
</protein>